<keyword evidence="3" id="KW-1185">Reference proteome</keyword>
<evidence type="ECO:0000313" key="2">
    <source>
        <dbReference type="EMBL" id="MCO6042537.1"/>
    </source>
</evidence>
<dbReference type="InterPro" id="IPR019734">
    <property type="entry name" value="TPR_rpt"/>
</dbReference>
<dbReference type="AlphaFoldDB" id="A0A9X2JEU2"/>
<accession>A0A9X2JEU2</accession>
<protein>
    <recommendedName>
        <fullName evidence="4">Tetratricopeptide repeat protein</fullName>
    </recommendedName>
</protein>
<feature type="repeat" description="TPR" evidence="1">
    <location>
        <begin position="111"/>
        <end position="144"/>
    </location>
</feature>
<dbReference type="InterPro" id="IPR011990">
    <property type="entry name" value="TPR-like_helical_dom_sf"/>
</dbReference>
<name>A0A9X2JEU2_9BACT</name>
<gene>
    <name evidence="2" type="ORF">NG895_01325</name>
</gene>
<comment type="caution">
    <text evidence="2">The sequence shown here is derived from an EMBL/GenBank/DDBJ whole genome shotgun (WGS) entry which is preliminary data.</text>
</comment>
<dbReference type="Pfam" id="PF13181">
    <property type="entry name" value="TPR_8"/>
    <property type="match status" value="2"/>
</dbReference>
<evidence type="ECO:0000313" key="3">
    <source>
        <dbReference type="Proteomes" id="UP001155241"/>
    </source>
</evidence>
<dbReference type="EMBL" id="JAMXLR010000004">
    <property type="protein sequence ID" value="MCO6042537.1"/>
    <property type="molecule type" value="Genomic_DNA"/>
</dbReference>
<dbReference type="SUPFAM" id="SSF48452">
    <property type="entry name" value="TPR-like"/>
    <property type="match status" value="1"/>
</dbReference>
<dbReference type="SMART" id="SM00028">
    <property type="entry name" value="TPR"/>
    <property type="match status" value="2"/>
</dbReference>
<dbReference type="Proteomes" id="UP001155241">
    <property type="component" value="Unassembled WGS sequence"/>
</dbReference>
<dbReference type="RefSeq" id="WP_252850638.1">
    <property type="nucleotide sequence ID" value="NZ_JAMXLR010000004.1"/>
</dbReference>
<organism evidence="2 3">
    <name type="scientific">Aeoliella straminimaris</name>
    <dbReference type="NCBI Taxonomy" id="2954799"/>
    <lineage>
        <taxon>Bacteria</taxon>
        <taxon>Pseudomonadati</taxon>
        <taxon>Planctomycetota</taxon>
        <taxon>Planctomycetia</taxon>
        <taxon>Pirellulales</taxon>
        <taxon>Lacipirellulaceae</taxon>
        <taxon>Aeoliella</taxon>
    </lineage>
</organism>
<dbReference type="PROSITE" id="PS50005">
    <property type="entry name" value="TPR"/>
    <property type="match status" value="1"/>
</dbReference>
<dbReference type="Gene3D" id="1.25.40.10">
    <property type="entry name" value="Tetratricopeptide repeat domain"/>
    <property type="match status" value="1"/>
</dbReference>
<proteinExistence type="predicted"/>
<evidence type="ECO:0008006" key="4">
    <source>
        <dbReference type="Google" id="ProtNLM"/>
    </source>
</evidence>
<reference evidence="2" key="1">
    <citation type="submission" date="2022-06" db="EMBL/GenBank/DDBJ databases">
        <title>Aeoliella straminimaris, a novel planctomycete from sediments.</title>
        <authorList>
            <person name="Vitorino I.R."/>
            <person name="Lage O.M."/>
        </authorList>
    </citation>
    <scope>NUCLEOTIDE SEQUENCE</scope>
    <source>
        <strain evidence="2">ICT_H6.2</strain>
    </source>
</reference>
<evidence type="ECO:0000256" key="1">
    <source>
        <dbReference type="PROSITE-ProRule" id="PRU00339"/>
    </source>
</evidence>
<sequence>MPHMSESVLQGMFGGGSDRQFDAQELAFEAMEAMASGDYEAAAAAATRAAEIDPNCIDALHILSQLGSENKAELVENLRRTVDRAEKNFGKKFFRENEGIFWGLLETRPYMRVRAELASLLYDVGETEEAIEHVEEMLRLNPNDNQGLRYSLLGWYLELGNLKGADHLLLEYAEEGSAMFAWARVLARVLDDDLDAATAALSEARDANQYVEAYLVGRKRLPKQGPGYYSPGDESEAIVCMDAIGGAWRKHPVAKKWLKSQSTRS</sequence>
<keyword evidence="1" id="KW-0802">TPR repeat</keyword>